<feature type="non-terminal residue" evidence="2">
    <location>
        <position position="1"/>
    </location>
</feature>
<organism evidence="2 3">
    <name type="scientific">Ataeniobius toweri</name>
    <dbReference type="NCBI Taxonomy" id="208326"/>
    <lineage>
        <taxon>Eukaryota</taxon>
        <taxon>Metazoa</taxon>
        <taxon>Chordata</taxon>
        <taxon>Craniata</taxon>
        <taxon>Vertebrata</taxon>
        <taxon>Euteleostomi</taxon>
        <taxon>Actinopterygii</taxon>
        <taxon>Neopterygii</taxon>
        <taxon>Teleostei</taxon>
        <taxon>Neoteleostei</taxon>
        <taxon>Acanthomorphata</taxon>
        <taxon>Ovalentaria</taxon>
        <taxon>Atherinomorphae</taxon>
        <taxon>Cyprinodontiformes</taxon>
        <taxon>Goodeidae</taxon>
        <taxon>Ataeniobius</taxon>
    </lineage>
</organism>
<evidence type="ECO:0000256" key="1">
    <source>
        <dbReference type="SAM" id="MobiDB-lite"/>
    </source>
</evidence>
<dbReference type="Proteomes" id="UP001345963">
    <property type="component" value="Unassembled WGS sequence"/>
</dbReference>
<feature type="region of interest" description="Disordered" evidence="1">
    <location>
        <begin position="116"/>
        <end position="140"/>
    </location>
</feature>
<dbReference type="EMBL" id="JAHUTI010056385">
    <property type="protein sequence ID" value="MED6250289.1"/>
    <property type="molecule type" value="Genomic_DNA"/>
</dbReference>
<keyword evidence="3" id="KW-1185">Reference proteome</keyword>
<reference evidence="2 3" key="1">
    <citation type="submission" date="2021-07" db="EMBL/GenBank/DDBJ databases">
        <authorList>
            <person name="Palmer J.M."/>
        </authorList>
    </citation>
    <scope>NUCLEOTIDE SEQUENCE [LARGE SCALE GENOMIC DNA]</scope>
    <source>
        <strain evidence="2 3">AT_MEX2019</strain>
        <tissue evidence="2">Muscle</tissue>
    </source>
</reference>
<protein>
    <submittedName>
        <fullName evidence="2">Uncharacterized protein</fullName>
    </submittedName>
</protein>
<sequence>GVTGRCFYAAVAHQGAINLGFKRSGEPEGGISSLSHFSGRQFLLEILWVFVPPVNSCHVLRIKVIEASIVSAVSLHSASFLNPGFLEQYSPVSENHSPACPPSHRNTPLWKRIKKQRNTEPEKPGNTFPFNSTICQPQPS</sequence>
<name>A0ABU7BKM1_9TELE</name>
<evidence type="ECO:0000313" key="3">
    <source>
        <dbReference type="Proteomes" id="UP001345963"/>
    </source>
</evidence>
<proteinExistence type="predicted"/>
<comment type="caution">
    <text evidence="2">The sequence shown here is derived from an EMBL/GenBank/DDBJ whole genome shotgun (WGS) entry which is preliminary data.</text>
</comment>
<accession>A0ABU7BKM1</accession>
<evidence type="ECO:0000313" key="2">
    <source>
        <dbReference type="EMBL" id="MED6250289.1"/>
    </source>
</evidence>
<gene>
    <name evidence="2" type="ORF">ATANTOWER_028596</name>
</gene>
<feature type="compositionally biased region" description="Polar residues" evidence="1">
    <location>
        <begin position="128"/>
        <end position="140"/>
    </location>
</feature>